<dbReference type="Pfam" id="PF02771">
    <property type="entry name" value="Acyl-CoA_dh_N"/>
    <property type="match status" value="1"/>
</dbReference>
<reference evidence="2 3" key="1">
    <citation type="submission" date="2019-09" db="EMBL/GenBank/DDBJ databases">
        <title>Isolation and complete genome sequencing of Methylocystis species.</title>
        <authorList>
            <person name="Rumah B.L."/>
            <person name="Stead C.E."/>
            <person name="Stevens B.C."/>
            <person name="Minton N.P."/>
            <person name="Grosse-Honebrink A."/>
            <person name="Zhang Y."/>
        </authorList>
    </citation>
    <scope>NUCLEOTIDE SEQUENCE [LARGE SCALE GENOMIC DNA]</scope>
    <source>
        <strain evidence="2 3">BRCS2</strain>
    </source>
</reference>
<dbReference type="Gene3D" id="2.40.110.10">
    <property type="entry name" value="Butyryl-CoA Dehydrogenase, subunit A, domain 2"/>
    <property type="match status" value="1"/>
</dbReference>
<dbReference type="PANTHER" id="PTHR43884">
    <property type="entry name" value="ACYL-COA DEHYDROGENASE"/>
    <property type="match status" value="1"/>
</dbReference>
<evidence type="ECO:0000313" key="2">
    <source>
        <dbReference type="EMBL" id="QGM97496.1"/>
    </source>
</evidence>
<gene>
    <name evidence="2" type="ORF">F7D14_08490</name>
</gene>
<keyword evidence="3" id="KW-1185">Reference proteome</keyword>
<feature type="domain" description="Acyl-CoA dehydrogenase/oxidase N-terminal" evidence="1">
    <location>
        <begin position="18"/>
        <end position="122"/>
    </location>
</feature>
<dbReference type="GO" id="GO:0050660">
    <property type="term" value="F:flavin adenine dinucleotide binding"/>
    <property type="evidence" value="ECO:0007669"/>
    <property type="project" value="InterPro"/>
</dbReference>
<dbReference type="RefSeq" id="WP_016921405.1">
    <property type="nucleotide sequence ID" value="NZ_CP044331.1"/>
</dbReference>
<dbReference type="Gene3D" id="1.10.540.10">
    <property type="entry name" value="Acyl-CoA dehydrogenase/oxidase, N-terminal domain"/>
    <property type="match status" value="1"/>
</dbReference>
<organism evidence="2 3">
    <name type="scientific">Methylocystis parvus</name>
    <dbReference type="NCBI Taxonomy" id="134"/>
    <lineage>
        <taxon>Bacteria</taxon>
        <taxon>Pseudomonadati</taxon>
        <taxon>Pseudomonadota</taxon>
        <taxon>Alphaproteobacteria</taxon>
        <taxon>Hyphomicrobiales</taxon>
        <taxon>Methylocystaceae</taxon>
        <taxon>Methylocystis</taxon>
    </lineage>
</organism>
<dbReference type="InterPro" id="IPR046373">
    <property type="entry name" value="Acyl-CoA_Oxase/DH_mid-dom_sf"/>
</dbReference>
<dbReference type="PANTHER" id="PTHR43884:SF12">
    <property type="entry name" value="ISOVALERYL-COA DEHYDROGENASE, MITOCHONDRIAL-RELATED"/>
    <property type="match status" value="1"/>
</dbReference>
<dbReference type="EMBL" id="CP044331">
    <property type="protein sequence ID" value="QGM97496.1"/>
    <property type="molecule type" value="Genomic_DNA"/>
</dbReference>
<dbReference type="KEGG" id="mpar:F7D14_08490"/>
<protein>
    <submittedName>
        <fullName evidence="2">Acyl-CoA dehydrogenase</fullName>
    </submittedName>
</protein>
<dbReference type="Proteomes" id="UP000422569">
    <property type="component" value="Chromosome"/>
</dbReference>
<dbReference type="InterPro" id="IPR037069">
    <property type="entry name" value="AcylCoA_DH/ox_N_sf"/>
</dbReference>
<name>A0A6B8M546_9HYPH</name>
<proteinExistence type="predicted"/>
<evidence type="ECO:0000259" key="1">
    <source>
        <dbReference type="Pfam" id="PF02771"/>
    </source>
</evidence>
<dbReference type="SUPFAM" id="SSF56645">
    <property type="entry name" value="Acyl-CoA dehydrogenase NM domain-like"/>
    <property type="match status" value="1"/>
</dbReference>
<dbReference type="InterPro" id="IPR009100">
    <property type="entry name" value="AcylCoA_DH/oxidase_NM_dom_sf"/>
</dbReference>
<accession>A0A6B8M546</accession>
<dbReference type="InterPro" id="IPR013786">
    <property type="entry name" value="AcylCoA_DH/ox_N"/>
</dbReference>
<sequence length="374" mass="39817">MSLADAAAPLAPAPPKKDVLARVRGVVARELRPLAARIDAEGLYPSHVLKQLGAVGAFAQHHEGFGESAAIDLGRAIQAMSAVAEVCLSTAFCAWCQDAFGWYLQNSENAGLRARLQADAASGAILGGTGLSNPMKALSGIEPMKLKGERVTGGYRVDGVLPWVSNLETGHYFAFCFDAGSEAIIAIARLGFDGVESRKGAKFIALDGTATRAVGFKNAFVPDSMLLSEALPRFARSIKPGFLLLQTGMAAGLVRNCAQLMRELPTRMREVNAYLPIGPGALEEKLGELEGEILTLAAAPFENDADYLRRVLSARLEGSRLALEATQALMLHAGASAYLRNSVYSRRLRESYFVAIVTPATKHLLKDLSTGSDA</sequence>
<dbReference type="AlphaFoldDB" id="A0A6B8M546"/>
<dbReference type="GO" id="GO:0003995">
    <property type="term" value="F:acyl-CoA dehydrogenase activity"/>
    <property type="evidence" value="ECO:0007669"/>
    <property type="project" value="TreeGrafter"/>
</dbReference>
<evidence type="ECO:0000313" key="3">
    <source>
        <dbReference type="Proteomes" id="UP000422569"/>
    </source>
</evidence>